<dbReference type="AlphaFoldDB" id="A0AAE1HGK9"/>
<comment type="function">
    <text evidence="5">Involved in transvection phenomena (= synapsis-dependent gene expression), where the synaptic pairing of chromosomes carrying genes with which zeste interacts influences the expression of these genes. Zeste binds to DNA and stimulates transcription from a nearby promoter.</text>
</comment>
<reference evidence="8" key="2">
    <citation type="journal article" date="2023" name="BMC Genomics">
        <title>Pest status, molecular evolution, and epigenetic factors derived from the genome assembly of Frankliniella fusca, a thysanopteran phytovirus vector.</title>
        <authorList>
            <person name="Catto M.A."/>
            <person name="Labadie P.E."/>
            <person name="Jacobson A.L."/>
            <person name="Kennedy G.G."/>
            <person name="Srinivasan R."/>
            <person name="Hunt B.G."/>
        </authorList>
    </citation>
    <scope>NUCLEOTIDE SEQUENCE</scope>
    <source>
        <strain evidence="8">PL_HMW_Pooled</strain>
    </source>
</reference>
<dbReference type="Pfam" id="PF13873">
    <property type="entry name" value="Myb_DNA-bind_5"/>
    <property type="match status" value="1"/>
</dbReference>
<name>A0AAE1HGK9_9NEOP</name>
<feature type="compositionally biased region" description="Gly residues" evidence="6">
    <location>
        <begin position="372"/>
        <end position="384"/>
    </location>
</feature>
<dbReference type="Proteomes" id="UP001219518">
    <property type="component" value="Unassembled WGS sequence"/>
</dbReference>
<feature type="compositionally biased region" description="Polar residues" evidence="6">
    <location>
        <begin position="279"/>
        <end position="290"/>
    </location>
</feature>
<evidence type="ECO:0000313" key="9">
    <source>
        <dbReference type="Proteomes" id="UP001219518"/>
    </source>
</evidence>
<proteinExistence type="predicted"/>
<dbReference type="InterPro" id="IPR028002">
    <property type="entry name" value="Myb_DNA-bind_5"/>
</dbReference>
<evidence type="ECO:0000313" key="8">
    <source>
        <dbReference type="EMBL" id="KAK3920818.1"/>
    </source>
</evidence>
<keyword evidence="3" id="KW-0805">Transcription regulation</keyword>
<evidence type="ECO:0000256" key="1">
    <source>
        <dbReference type="ARBA" id="ARBA00011764"/>
    </source>
</evidence>
<sequence length="384" mass="40586">MDSLNPSPHQWSYLLDNIKDDKEMLFGVFLRPNGKARTNVKWAELASQLNAQGGAIKTEDKWREAWVGLRARAGSAYRAKVQYAAGTGGGPPPEVVGLGLNPTYERVLQLVGISGAEPNNVPDPLLAQLNARAQRVPASQASGVAVGAAAHGPVATLVPAVQAQQALPQGQRVPAAHASGVAVGAAAHGPAAIPVPAMEAQALQQDPFMPVDIKPDFDKSPIMTLSDICDEATALNIKHEDTISLSDSYSDILTMSPLVIKSENTTVSLSDASDVITLSDTPIQPKNNLHTPPRGSGYTPGAKKKLYDEEQPLSGGSQESTLERQMRLTQRALQENTYAMKQLTEALSKVSWKSEASTPGPRGNAPPTFGQQGAGGGNKGQNNR</sequence>
<feature type="region of interest" description="Disordered" evidence="6">
    <location>
        <begin position="279"/>
        <end position="303"/>
    </location>
</feature>
<evidence type="ECO:0000256" key="3">
    <source>
        <dbReference type="ARBA" id="ARBA00023015"/>
    </source>
</evidence>
<comment type="subunit">
    <text evidence="1">Self-associates forming complexes of several hundred monomers.</text>
</comment>
<accession>A0AAE1HGK9</accession>
<evidence type="ECO:0000256" key="2">
    <source>
        <dbReference type="ARBA" id="ARBA00016807"/>
    </source>
</evidence>
<protein>
    <recommendedName>
        <fullName evidence="2">Regulatory protein zeste</fullName>
    </recommendedName>
</protein>
<evidence type="ECO:0000259" key="7">
    <source>
        <dbReference type="Pfam" id="PF13873"/>
    </source>
</evidence>
<feature type="region of interest" description="Disordered" evidence="6">
    <location>
        <begin position="348"/>
        <end position="384"/>
    </location>
</feature>
<comment type="caution">
    <text evidence="8">The sequence shown here is derived from an EMBL/GenBank/DDBJ whole genome shotgun (WGS) entry which is preliminary data.</text>
</comment>
<evidence type="ECO:0000256" key="5">
    <source>
        <dbReference type="ARBA" id="ARBA00025466"/>
    </source>
</evidence>
<keyword evidence="9" id="KW-1185">Reference proteome</keyword>
<feature type="domain" description="Myb/SANT-like DNA-binding" evidence="7">
    <location>
        <begin position="7"/>
        <end position="74"/>
    </location>
</feature>
<evidence type="ECO:0000256" key="4">
    <source>
        <dbReference type="ARBA" id="ARBA00023163"/>
    </source>
</evidence>
<reference evidence="8" key="1">
    <citation type="submission" date="2021-07" db="EMBL/GenBank/DDBJ databases">
        <authorList>
            <person name="Catto M.A."/>
            <person name="Jacobson A."/>
            <person name="Kennedy G."/>
            <person name="Labadie P."/>
            <person name="Hunt B.G."/>
            <person name="Srinivasan R."/>
        </authorList>
    </citation>
    <scope>NUCLEOTIDE SEQUENCE</scope>
    <source>
        <strain evidence="8">PL_HMW_Pooled</strain>
        <tissue evidence="8">Head</tissue>
    </source>
</reference>
<organism evidence="8 9">
    <name type="scientific">Frankliniella fusca</name>
    <dbReference type="NCBI Taxonomy" id="407009"/>
    <lineage>
        <taxon>Eukaryota</taxon>
        <taxon>Metazoa</taxon>
        <taxon>Ecdysozoa</taxon>
        <taxon>Arthropoda</taxon>
        <taxon>Hexapoda</taxon>
        <taxon>Insecta</taxon>
        <taxon>Pterygota</taxon>
        <taxon>Neoptera</taxon>
        <taxon>Paraneoptera</taxon>
        <taxon>Thysanoptera</taxon>
        <taxon>Terebrantia</taxon>
        <taxon>Thripoidea</taxon>
        <taxon>Thripidae</taxon>
        <taxon>Frankliniella</taxon>
    </lineage>
</organism>
<dbReference type="EMBL" id="JAHWGI010001022">
    <property type="protein sequence ID" value="KAK3920818.1"/>
    <property type="molecule type" value="Genomic_DNA"/>
</dbReference>
<keyword evidence="4" id="KW-0804">Transcription</keyword>
<gene>
    <name evidence="8" type="ORF">KUF71_010055</name>
</gene>
<evidence type="ECO:0000256" key="6">
    <source>
        <dbReference type="SAM" id="MobiDB-lite"/>
    </source>
</evidence>